<evidence type="ECO:0000313" key="6">
    <source>
        <dbReference type="Proteomes" id="UP001062165"/>
    </source>
</evidence>
<dbReference type="PANTHER" id="PTHR43046">
    <property type="entry name" value="GDP-MANNOSE MANNOSYL HYDROLASE"/>
    <property type="match status" value="1"/>
</dbReference>
<sequence>MGSEEIKSIFGNQVRVRVMGVLVQNGQILLLNHTGLNKEDELWLPPGGGVQVGESATEALVREFEEEVGLQVQPSAFLGVNEFIAPPLHAVELFFAVEQIGGSLRLGLDPEMKGRTILEEARWMGEEELKLLNKNCLHRLLHDIESMDELFKIRGFFNIGKNP</sequence>
<dbReference type="PROSITE" id="PS51462">
    <property type="entry name" value="NUDIX"/>
    <property type="match status" value="1"/>
</dbReference>
<dbReference type="PROSITE" id="PS00893">
    <property type="entry name" value="NUDIX_BOX"/>
    <property type="match status" value="1"/>
</dbReference>
<dbReference type="InterPro" id="IPR015797">
    <property type="entry name" value="NUDIX_hydrolase-like_dom_sf"/>
</dbReference>
<dbReference type="Proteomes" id="UP001062165">
    <property type="component" value="Chromosome"/>
</dbReference>
<dbReference type="InterPro" id="IPR020084">
    <property type="entry name" value="NUDIX_hydrolase_CS"/>
</dbReference>
<evidence type="ECO:0000259" key="4">
    <source>
        <dbReference type="PROSITE" id="PS51462"/>
    </source>
</evidence>
<feature type="domain" description="Nudix hydrolase" evidence="4">
    <location>
        <begin position="13"/>
        <end position="145"/>
    </location>
</feature>
<keyword evidence="6" id="KW-1185">Reference proteome</keyword>
<protein>
    <submittedName>
        <fullName evidence="5">NUDIX hydrolase</fullName>
    </submittedName>
</protein>
<evidence type="ECO:0000313" key="5">
    <source>
        <dbReference type="EMBL" id="UXX78098.1"/>
    </source>
</evidence>
<gene>
    <name evidence="5" type="ORF">N7E81_12090</name>
</gene>
<reference evidence="5" key="1">
    <citation type="submission" date="2022-10" db="EMBL/GenBank/DDBJ databases">
        <title>Comparative genomics and taxonomic characterization of three novel marine species of genus Reichenbachiella exhibiting antioxidant and polysaccharide degradation activities.</title>
        <authorList>
            <person name="Muhammad N."/>
            <person name="Lee Y.-J."/>
            <person name="Ko J."/>
            <person name="Kim S.-G."/>
        </authorList>
    </citation>
    <scope>NUCLEOTIDE SEQUENCE</scope>
    <source>
        <strain evidence="5">Wsw4-B4</strain>
    </source>
</reference>
<comment type="similarity">
    <text evidence="3">Belongs to the Nudix hydrolase family.</text>
</comment>
<comment type="cofactor">
    <cofactor evidence="1">
        <name>Mg(2+)</name>
        <dbReference type="ChEBI" id="CHEBI:18420"/>
    </cofactor>
</comment>
<evidence type="ECO:0000256" key="1">
    <source>
        <dbReference type="ARBA" id="ARBA00001946"/>
    </source>
</evidence>
<dbReference type="RefSeq" id="WP_263049844.1">
    <property type="nucleotide sequence ID" value="NZ_CP106735.1"/>
</dbReference>
<proteinExistence type="inferred from homology"/>
<dbReference type="SUPFAM" id="SSF55811">
    <property type="entry name" value="Nudix"/>
    <property type="match status" value="1"/>
</dbReference>
<organism evidence="5 6">
    <name type="scientific">Reichenbachiella carrageenanivorans</name>
    <dbReference type="NCBI Taxonomy" id="2979869"/>
    <lineage>
        <taxon>Bacteria</taxon>
        <taxon>Pseudomonadati</taxon>
        <taxon>Bacteroidota</taxon>
        <taxon>Cytophagia</taxon>
        <taxon>Cytophagales</taxon>
        <taxon>Reichenbachiellaceae</taxon>
        <taxon>Reichenbachiella</taxon>
    </lineage>
</organism>
<accession>A0ABY6CW53</accession>
<dbReference type="InterPro" id="IPR000086">
    <property type="entry name" value="NUDIX_hydrolase_dom"/>
</dbReference>
<name>A0ABY6CW53_9BACT</name>
<evidence type="ECO:0000256" key="2">
    <source>
        <dbReference type="ARBA" id="ARBA00022801"/>
    </source>
</evidence>
<dbReference type="PRINTS" id="PR00502">
    <property type="entry name" value="NUDIXFAMILY"/>
</dbReference>
<dbReference type="GO" id="GO:0016787">
    <property type="term" value="F:hydrolase activity"/>
    <property type="evidence" value="ECO:0007669"/>
    <property type="project" value="UniProtKB-KW"/>
</dbReference>
<dbReference type="InterPro" id="IPR020476">
    <property type="entry name" value="Nudix_hydrolase"/>
</dbReference>
<dbReference type="PANTHER" id="PTHR43046:SF14">
    <property type="entry name" value="MUTT_NUDIX FAMILY PROTEIN"/>
    <property type="match status" value="1"/>
</dbReference>
<dbReference type="Pfam" id="PF00293">
    <property type="entry name" value="NUDIX"/>
    <property type="match status" value="1"/>
</dbReference>
<evidence type="ECO:0000256" key="3">
    <source>
        <dbReference type="RuleBase" id="RU003476"/>
    </source>
</evidence>
<dbReference type="Gene3D" id="3.90.79.10">
    <property type="entry name" value="Nucleoside Triphosphate Pyrophosphohydrolase"/>
    <property type="match status" value="1"/>
</dbReference>
<keyword evidence="2 3" id="KW-0378">Hydrolase</keyword>
<dbReference type="EMBL" id="CP106735">
    <property type="protein sequence ID" value="UXX78098.1"/>
    <property type="molecule type" value="Genomic_DNA"/>
</dbReference>